<sequence length="334" mass="36814">MRSTSPYFYDDYSGDMHSKPIFIPDEDVTLSELLGPPSIEIVNDSPDADCGIDENLSLLFPILQDNSLENNVSQKTGGECFEPNFSIVTEISMPIQQEYFQICNESDAQEESSVEAQESISSPPVTTHIENTTPILKYALPPRHDQQSVSVNLASLVSEPAKDVRSPAERKLEFEPKPFPSSSYKPIERPLAPAYPQVHHGMIQGGTMMSGDPMLVKKEKLPKSKRPPSLPKCAGNQPMYCTYEFCPNPTHTGTGGSWKFVTAETRAGNRDWTQYIACFTQFATKGAMERLGSPNKKRRKDSEPLNHPSSAADQRFLPLAGVANLSASLTAIAN</sequence>
<evidence type="ECO:0000313" key="2">
    <source>
        <dbReference type="EMBL" id="EKX34212.1"/>
    </source>
</evidence>
<feature type="region of interest" description="Disordered" evidence="1">
    <location>
        <begin position="106"/>
        <end position="128"/>
    </location>
</feature>
<organism evidence="2">
    <name type="scientific">Guillardia theta (strain CCMP2712)</name>
    <name type="common">Cryptophyte</name>
    <dbReference type="NCBI Taxonomy" id="905079"/>
    <lineage>
        <taxon>Eukaryota</taxon>
        <taxon>Cryptophyceae</taxon>
        <taxon>Pyrenomonadales</taxon>
        <taxon>Geminigeraceae</taxon>
        <taxon>Guillardia</taxon>
    </lineage>
</organism>
<reference evidence="2 4" key="1">
    <citation type="journal article" date="2012" name="Nature">
        <title>Algal genomes reveal evolutionary mosaicism and the fate of nucleomorphs.</title>
        <authorList>
            <consortium name="DOE Joint Genome Institute"/>
            <person name="Curtis B.A."/>
            <person name="Tanifuji G."/>
            <person name="Burki F."/>
            <person name="Gruber A."/>
            <person name="Irimia M."/>
            <person name="Maruyama S."/>
            <person name="Arias M.C."/>
            <person name="Ball S.G."/>
            <person name="Gile G.H."/>
            <person name="Hirakawa Y."/>
            <person name="Hopkins J.F."/>
            <person name="Kuo A."/>
            <person name="Rensing S.A."/>
            <person name="Schmutz J."/>
            <person name="Symeonidi A."/>
            <person name="Elias M."/>
            <person name="Eveleigh R.J."/>
            <person name="Herman E.K."/>
            <person name="Klute M.J."/>
            <person name="Nakayama T."/>
            <person name="Obornik M."/>
            <person name="Reyes-Prieto A."/>
            <person name="Armbrust E.V."/>
            <person name="Aves S.J."/>
            <person name="Beiko R.G."/>
            <person name="Coutinho P."/>
            <person name="Dacks J.B."/>
            <person name="Durnford D.G."/>
            <person name="Fast N.M."/>
            <person name="Green B.R."/>
            <person name="Grisdale C.J."/>
            <person name="Hempel F."/>
            <person name="Henrissat B."/>
            <person name="Hoppner M.P."/>
            <person name="Ishida K."/>
            <person name="Kim E."/>
            <person name="Koreny L."/>
            <person name="Kroth P.G."/>
            <person name="Liu Y."/>
            <person name="Malik S.B."/>
            <person name="Maier U.G."/>
            <person name="McRose D."/>
            <person name="Mock T."/>
            <person name="Neilson J.A."/>
            <person name="Onodera N.T."/>
            <person name="Poole A.M."/>
            <person name="Pritham E.J."/>
            <person name="Richards T.A."/>
            <person name="Rocap G."/>
            <person name="Roy S.W."/>
            <person name="Sarai C."/>
            <person name="Schaack S."/>
            <person name="Shirato S."/>
            <person name="Slamovits C.H."/>
            <person name="Spencer D.F."/>
            <person name="Suzuki S."/>
            <person name="Worden A.Z."/>
            <person name="Zauner S."/>
            <person name="Barry K."/>
            <person name="Bell C."/>
            <person name="Bharti A.K."/>
            <person name="Crow J.A."/>
            <person name="Grimwood J."/>
            <person name="Kramer R."/>
            <person name="Lindquist E."/>
            <person name="Lucas S."/>
            <person name="Salamov A."/>
            <person name="McFadden G.I."/>
            <person name="Lane C.E."/>
            <person name="Keeling P.J."/>
            <person name="Gray M.W."/>
            <person name="Grigoriev I.V."/>
            <person name="Archibald J.M."/>
        </authorList>
    </citation>
    <scope>NUCLEOTIDE SEQUENCE</scope>
    <source>
        <strain evidence="2 4">CCMP2712</strain>
    </source>
</reference>
<evidence type="ECO:0000313" key="3">
    <source>
        <dbReference type="EnsemblProtists" id="EKX34212"/>
    </source>
</evidence>
<proteinExistence type="predicted"/>
<reference evidence="3" key="3">
    <citation type="submission" date="2016-03" db="UniProtKB">
        <authorList>
            <consortium name="EnsemblProtists"/>
        </authorList>
    </citation>
    <scope>IDENTIFICATION</scope>
</reference>
<protein>
    <submittedName>
        <fullName evidence="2 3">Uncharacterized protein</fullName>
    </submittedName>
</protein>
<dbReference type="RefSeq" id="XP_005821192.1">
    <property type="nucleotide sequence ID" value="XM_005821135.1"/>
</dbReference>
<dbReference type="Proteomes" id="UP000011087">
    <property type="component" value="Unassembled WGS sequence"/>
</dbReference>
<dbReference type="KEGG" id="gtt:GUITHDRAFT_119629"/>
<dbReference type="AlphaFoldDB" id="L1IDM9"/>
<dbReference type="GeneID" id="17290929"/>
<dbReference type="HOGENOM" id="CLU_832737_0_0_1"/>
<accession>L1IDM9</accession>
<dbReference type="EMBL" id="JH993116">
    <property type="protein sequence ID" value="EKX34212.1"/>
    <property type="molecule type" value="Genomic_DNA"/>
</dbReference>
<evidence type="ECO:0000256" key="1">
    <source>
        <dbReference type="SAM" id="MobiDB-lite"/>
    </source>
</evidence>
<name>L1IDM9_GUITC</name>
<dbReference type="PaxDb" id="55529-EKX34212"/>
<evidence type="ECO:0000313" key="4">
    <source>
        <dbReference type="Proteomes" id="UP000011087"/>
    </source>
</evidence>
<keyword evidence="4" id="KW-1185">Reference proteome</keyword>
<reference evidence="4" key="2">
    <citation type="submission" date="2012-11" db="EMBL/GenBank/DDBJ databases">
        <authorList>
            <person name="Kuo A."/>
            <person name="Curtis B.A."/>
            <person name="Tanifuji G."/>
            <person name="Burki F."/>
            <person name="Gruber A."/>
            <person name="Irimia M."/>
            <person name="Maruyama S."/>
            <person name="Arias M.C."/>
            <person name="Ball S.G."/>
            <person name="Gile G.H."/>
            <person name="Hirakawa Y."/>
            <person name="Hopkins J.F."/>
            <person name="Rensing S.A."/>
            <person name="Schmutz J."/>
            <person name="Symeonidi A."/>
            <person name="Elias M."/>
            <person name="Eveleigh R.J."/>
            <person name="Herman E.K."/>
            <person name="Klute M.J."/>
            <person name="Nakayama T."/>
            <person name="Obornik M."/>
            <person name="Reyes-Prieto A."/>
            <person name="Armbrust E.V."/>
            <person name="Aves S.J."/>
            <person name="Beiko R.G."/>
            <person name="Coutinho P."/>
            <person name="Dacks J.B."/>
            <person name="Durnford D.G."/>
            <person name="Fast N.M."/>
            <person name="Green B.R."/>
            <person name="Grisdale C."/>
            <person name="Hempe F."/>
            <person name="Henrissat B."/>
            <person name="Hoppner M.P."/>
            <person name="Ishida K.-I."/>
            <person name="Kim E."/>
            <person name="Koreny L."/>
            <person name="Kroth P.G."/>
            <person name="Liu Y."/>
            <person name="Malik S.-B."/>
            <person name="Maier U.G."/>
            <person name="McRose D."/>
            <person name="Mock T."/>
            <person name="Neilson J.A."/>
            <person name="Onodera N.T."/>
            <person name="Poole A.M."/>
            <person name="Pritham E.J."/>
            <person name="Richards T.A."/>
            <person name="Rocap G."/>
            <person name="Roy S.W."/>
            <person name="Sarai C."/>
            <person name="Schaack S."/>
            <person name="Shirato S."/>
            <person name="Slamovits C.H."/>
            <person name="Spencer D.F."/>
            <person name="Suzuki S."/>
            <person name="Worden A.Z."/>
            <person name="Zauner S."/>
            <person name="Barry K."/>
            <person name="Bell C."/>
            <person name="Bharti A.K."/>
            <person name="Crow J.A."/>
            <person name="Grimwood J."/>
            <person name="Kramer R."/>
            <person name="Lindquist E."/>
            <person name="Lucas S."/>
            <person name="Salamov A."/>
            <person name="McFadden G.I."/>
            <person name="Lane C.E."/>
            <person name="Keeling P.J."/>
            <person name="Gray M.W."/>
            <person name="Grigoriev I.V."/>
            <person name="Archibald J.M."/>
        </authorList>
    </citation>
    <scope>NUCLEOTIDE SEQUENCE</scope>
    <source>
        <strain evidence="4">CCMP2712</strain>
    </source>
</reference>
<gene>
    <name evidence="2" type="ORF">GUITHDRAFT_119629</name>
</gene>
<dbReference type="EnsemblProtists" id="EKX34212">
    <property type="protein sequence ID" value="EKX34212"/>
    <property type="gene ID" value="GUITHDRAFT_119629"/>
</dbReference>
<feature type="region of interest" description="Disordered" evidence="1">
    <location>
        <begin position="289"/>
        <end position="312"/>
    </location>
</feature>